<accession>A0A8J3D0Z8</accession>
<dbReference type="Proteomes" id="UP000598271">
    <property type="component" value="Unassembled WGS sequence"/>
</dbReference>
<evidence type="ECO:0000313" key="2">
    <source>
        <dbReference type="Proteomes" id="UP000598271"/>
    </source>
</evidence>
<dbReference type="EMBL" id="BMXF01000001">
    <property type="protein sequence ID" value="GHB52362.1"/>
    <property type="molecule type" value="Genomic_DNA"/>
</dbReference>
<proteinExistence type="predicted"/>
<organism evidence="1 2">
    <name type="scientific">Persicitalea jodogahamensis</name>
    <dbReference type="NCBI Taxonomy" id="402147"/>
    <lineage>
        <taxon>Bacteria</taxon>
        <taxon>Pseudomonadati</taxon>
        <taxon>Bacteroidota</taxon>
        <taxon>Cytophagia</taxon>
        <taxon>Cytophagales</taxon>
        <taxon>Spirosomataceae</taxon>
        <taxon>Persicitalea</taxon>
    </lineage>
</organism>
<sequence length="202" mass="22574">MKPINLILFLVLGLAADGCHPSEPDVMPMNFSMEINGVRYQQSVVAEKPNKQLLLALSNNDSFSCGFDIVWLTLTKPVFDGALLAVYLSIPTLVKSYPLTSYFPYEVPCRQADSLRVYVNIEEQPEVARPIDITSIAVYDLAKDPANYLEVTHFDAEKRQLRGRFHIKVVRSGVNKHIPIPLSDTLVLSNGEFSVGFSRKTS</sequence>
<keyword evidence="2" id="KW-1185">Reference proteome</keyword>
<protein>
    <recommendedName>
        <fullName evidence="3">NigD-like C-terminal beta sandwich domain-containing protein</fullName>
    </recommendedName>
</protein>
<comment type="caution">
    <text evidence="1">The sequence shown here is derived from an EMBL/GenBank/DDBJ whole genome shotgun (WGS) entry which is preliminary data.</text>
</comment>
<evidence type="ECO:0000313" key="1">
    <source>
        <dbReference type="EMBL" id="GHB52362.1"/>
    </source>
</evidence>
<name>A0A8J3D0Z8_9BACT</name>
<gene>
    <name evidence="1" type="ORF">GCM10007390_01250</name>
</gene>
<dbReference type="RefSeq" id="WP_189562389.1">
    <property type="nucleotide sequence ID" value="NZ_BMXF01000001.1"/>
</dbReference>
<evidence type="ECO:0008006" key="3">
    <source>
        <dbReference type="Google" id="ProtNLM"/>
    </source>
</evidence>
<dbReference type="AlphaFoldDB" id="A0A8J3D0Z8"/>
<reference evidence="1 2" key="1">
    <citation type="journal article" date="2014" name="Int. J. Syst. Evol. Microbiol.">
        <title>Complete genome sequence of Corynebacterium casei LMG S-19264T (=DSM 44701T), isolated from a smear-ripened cheese.</title>
        <authorList>
            <consortium name="US DOE Joint Genome Institute (JGI-PGF)"/>
            <person name="Walter F."/>
            <person name="Albersmeier A."/>
            <person name="Kalinowski J."/>
            <person name="Ruckert C."/>
        </authorList>
    </citation>
    <scope>NUCLEOTIDE SEQUENCE [LARGE SCALE GENOMIC DNA]</scope>
    <source>
        <strain evidence="1 2">KCTC 12866</strain>
    </source>
</reference>